<sequence>MIKEMIIFIRENDIKEMKQLLDYAIEERFDDWFPLLSDNSAYIVGQYIKSNRHGCSK</sequence>
<organism evidence="2 3">
    <name type="scientific">Jeotgalibacillus marinus</name>
    <dbReference type="NCBI Taxonomy" id="86667"/>
    <lineage>
        <taxon>Bacteria</taxon>
        <taxon>Bacillati</taxon>
        <taxon>Bacillota</taxon>
        <taxon>Bacilli</taxon>
        <taxon>Bacillales</taxon>
        <taxon>Caryophanaceae</taxon>
        <taxon>Jeotgalibacillus</taxon>
    </lineage>
</organism>
<feature type="domain" description="Replication protein RepB C-terminal" evidence="1">
    <location>
        <begin position="1"/>
        <end position="53"/>
    </location>
</feature>
<comment type="caution">
    <text evidence="2">The sequence shown here is derived from an EMBL/GenBank/DDBJ whole genome shotgun (WGS) entry which is preliminary data.</text>
</comment>
<protein>
    <submittedName>
        <fullName evidence="2">Rep family protein</fullName>
    </submittedName>
</protein>
<dbReference type="InterPro" id="IPR053923">
    <property type="entry name" value="RepB_C"/>
</dbReference>
<dbReference type="Pfam" id="PF21861">
    <property type="entry name" value="RepB_C"/>
    <property type="match status" value="1"/>
</dbReference>
<keyword evidence="3" id="KW-1185">Reference proteome</keyword>
<reference evidence="2 3" key="1">
    <citation type="journal article" date="1979" name="Int. J. Syst. Evol. Microbiol.">
        <title>Bacillus globisporus subsp. marinus subsp. nov.</title>
        <authorList>
            <person name="Liu H."/>
        </authorList>
    </citation>
    <scope>NUCLEOTIDE SEQUENCE [LARGE SCALE GENOMIC DNA]</scope>
    <source>
        <strain evidence="2 3">DSM 1297</strain>
    </source>
</reference>
<proteinExistence type="predicted"/>
<accession>A0ABV3Q6G9</accession>
<name>A0ABV3Q6G9_9BACL</name>
<dbReference type="EMBL" id="JBFMIA010000017">
    <property type="protein sequence ID" value="MEW9502854.1"/>
    <property type="molecule type" value="Genomic_DNA"/>
</dbReference>
<evidence type="ECO:0000313" key="3">
    <source>
        <dbReference type="Proteomes" id="UP001556040"/>
    </source>
</evidence>
<evidence type="ECO:0000259" key="1">
    <source>
        <dbReference type="Pfam" id="PF21861"/>
    </source>
</evidence>
<evidence type="ECO:0000313" key="2">
    <source>
        <dbReference type="EMBL" id="MEW9502854.1"/>
    </source>
</evidence>
<dbReference type="Proteomes" id="UP001556040">
    <property type="component" value="Unassembled WGS sequence"/>
</dbReference>
<gene>
    <name evidence="2" type="ORF">AB1471_13745</name>
</gene>